<feature type="compositionally biased region" description="Polar residues" evidence="2">
    <location>
        <begin position="108"/>
        <end position="122"/>
    </location>
</feature>
<dbReference type="InterPro" id="IPR006121">
    <property type="entry name" value="HMA_dom"/>
</dbReference>
<dbReference type="PANTHER" id="PTHR46119">
    <property type="entry name" value="OS08G0405700 PROTEIN"/>
    <property type="match status" value="1"/>
</dbReference>
<reference evidence="4" key="1">
    <citation type="submission" date="2020-06" db="EMBL/GenBank/DDBJ databases">
        <authorList>
            <person name="Li T."/>
            <person name="Hu X."/>
            <person name="Zhang T."/>
            <person name="Song X."/>
            <person name="Zhang H."/>
            <person name="Dai N."/>
            <person name="Sheng W."/>
            <person name="Hou X."/>
            <person name="Wei L."/>
        </authorList>
    </citation>
    <scope>NUCLEOTIDE SEQUENCE</scope>
    <source>
        <strain evidence="4">G02</strain>
        <tissue evidence="4">Leaf</tissue>
    </source>
</reference>
<dbReference type="InterPro" id="IPR044526">
    <property type="entry name" value="NAKR1-3"/>
</dbReference>
<proteinExistence type="predicted"/>
<dbReference type="AlphaFoldDB" id="A0AAW2LCQ7"/>
<accession>A0AAW2LCQ7</accession>
<dbReference type="GO" id="GO:0016020">
    <property type="term" value="C:membrane"/>
    <property type="evidence" value="ECO:0007669"/>
    <property type="project" value="UniProtKB-SubCell"/>
</dbReference>
<evidence type="ECO:0000256" key="2">
    <source>
        <dbReference type="SAM" id="MobiDB-lite"/>
    </source>
</evidence>
<feature type="region of interest" description="Disordered" evidence="2">
    <location>
        <begin position="54"/>
        <end position="126"/>
    </location>
</feature>
<dbReference type="InterPro" id="IPR036163">
    <property type="entry name" value="HMA_dom_sf"/>
</dbReference>
<protein>
    <submittedName>
        <fullName evidence="4">Protein SODIUM POTASSIUM ROOT defective</fullName>
    </submittedName>
</protein>
<dbReference type="GO" id="GO:0009626">
    <property type="term" value="P:plant-type hypersensitive response"/>
    <property type="evidence" value="ECO:0007669"/>
    <property type="project" value="UniProtKB-KW"/>
</dbReference>
<sequence length="273" mass="29921">MKGIHIFCASQAATAICLTMDQPSSSSTTLPLGSSPIIDRYNPIITDSTRIARSLPPSTLNSHPNPHKPHHKKKNKRISSKENHEDQPNNTATANTSSFTKLDDQKLKNSNGITTTRKSWSCNKPGDFISPPGSTRYLLREKVLFNAFSDSDPVGKLFLEDTSKSKDVITEELCDVKPPAPSSPSHPHQVVVLRVSLHCRGCERKMRKHLSRMEGVTSFNIDFAAKKVTVTGNVTPLGVLSSISKVKNAQLWPPAMSSQIPPSLKNEYRGAGI</sequence>
<dbReference type="CDD" id="cd00371">
    <property type="entry name" value="HMA"/>
    <property type="match status" value="1"/>
</dbReference>
<feature type="compositionally biased region" description="Basic residues" evidence="2">
    <location>
        <begin position="65"/>
        <end position="78"/>
    </location>
</feature>
<feature type="domain" description="HMA" evidence="3">
    <location>
        <begin position="188"/>
        <end position="254"/>
    </location>
</feature>
<evidence type="ECO:0000256" key="1">
    <source>
        <dbReference type="ARBA" id="ARBA00004170"/>
    </source>
</evidence>
<dbReference type="Gene3D" id="3.30.70.100">
    <property type="match status" value="1"/>
</dbReference>
<feature type="compositionally biased region" description="Low complexity" evidence="2">
    <location>
        <begin position="89"/>
        <end position="98"/>
    </location>
</feature>
<dbReference type="PROSITE" id="PS50846">
    <property type="entry name" value="HMA_2"/>
    <property type="match status" value="1"/>
</dbReference>
<dbReference type="GO" id="GO:0046872">
    <property type="term" value="F:metal ion binding"/>
    <property type="evidence" value="ECO:0007669"/>
    <property type="project" value="InterPro"/>
</dbReference>
<reference evidence="4" key="2">
    <citation type="journal article" date="2024" name="Plant">
        <title>Genomic evolution and insights into agronomic trait innovations of Sesamum species.</title>
        <authorList>
            <person name="Miao H."/>
            <person name="Wang L."/>
            <person name="Qu L."/>
            <person name="Liu H."/>
            <person name="Sun Y."/>
            <person name="Le M."/>
            <person name="Wang Q."/>
            <person name="Wei S."/>
            <person name="Zheng Y."/>
            <person name="Lin W."/>
            <person name="Duan Y."/>
            <person name="Cao H."/>
            <person name="Xiong S."/>
            <person name="Wang X."/>
            <person name="Wei L."/>
            <person name="Li C."/>
            <person name="Ma Q."/>
            <person name="Ju M."/>
            <person name="Zhao R."/>
            <person name="Li G."/>
            <person name="Mu C."/>
            <person name="Tian Q."/>
            <person name="Mei H."/>
            <person name="Zhang T."/>
            <person name="Gao T."/>
            <person name="Zhang H."/>
        </authorList>
    </citation>
    <scope>NUCLEOTIDE SEQUENCE</scope>
    <source>
        <strain evidence="4">G02</strain>
    </source>
</reference>
<evidence type="ECO:0000259" key="3">
    <source>
        <dbReference type="PROSITE" id="PS50846"/>
    </source>
</evidence>
<dbReference type="Pfam" id="PF00403">
    <property type="entry name" value="HMA"/>
    <property type="match status" value="1"/>
</dbReference>
<evidence type="ECO:0000313" key="4">
    <source>
        <dbReference type="EMBL" id="KAL0316297.1"/>
    </source>
</evidence>
<comment type="subcellular location">
    <subcellularLocation>
        <location evidence="1">Membrane</location>
        <topology evidence="1">Peripheral membrane protein</topology>
    </subcellularLocation>
</comment>
<name>A0AAW2LCQ7_SESRA</name>
<gene>
    <name evidence="4" type="ORF">Sradi_5507900</name>
</gene>
<dbReference type="EMBL" id="JACGWJ010000025">
    <property type="protein sequence ID" value="KAL0316297.1"/>
    <property type="molecule type" value="Genomic_DNA"/>
</dbReference>
<dbReference type="SUPFAM" id="SSF55008">
    <property type="entry name" value="HMA, heavy metal-associated domain"/>
    <property type="match status" value="1"/>
</dbReference>
<dbReference type="PANTHER" id="PTHR46119:SF15">
    <property type="entry name" value="PROTEIN SODIUM POTASSIUM ROOT DEFECTIVE 2"/>
    <property type="match status" value="1"/>
</dbReference>
<comment type="caution">
    <text evidence="4">The sequence shown here is derived from an EMBL/GenBank/DDBJ whole genome shotgun (WGS) entry which is preliminary data.</text>
</comment>
<organism evidence="4">
    <name type="scientific">Sesamum radiatum</name>
    <name type="common">Black benniseed</name>
    <dbReference type="NCBI Taxonomy" id="300843"/>
    <lineage>
        <taxon>Eukaryota</taxon>
        <taxon>Viridiplantae</taxon>
        <taxon>Streptophyta</taxon>
        <taxon>Embryophyta</taxon>
        <taxon>Tracheophyta</taxon>
        <taxon>Spermatophyta</taxon>
        <taxon>Magnoliopsida</taxon>
        <taxon>eudicotyledons</taxon>
        <taxon>Gunneridae</taxon>
        <taxon>Pentapetalae</taxon>
        <taxon>asterids</taxon>
        <taxon>lamiids</taxon>
        <taxon>Lamiales</taxon>
        <taxon>Pedaliaceae</taxon>
        <taxon>Sesamum</taxon>
    </lineage>
</organism>